<keyword evidence="2" id="KW-0963">Cytoplasm</keyword>
<sequence length="155" mass="16952">MESSQLFGGAEECHSSESGWTMYIGSSIDGENDGEHVNDPSDDDDDDNNNDNDDGNGDDNSDDSMASDAGSGPSHREQAWRNEEGGHGRVHSKVQEDKVNVKAYANKKDNKPVDKDRHGSRQEEKGGPMFNAEGRSFPVQSGEKEKRNSHGGKRK</sequence>
<name>A0ABC8RWE8_9AQUA</name>
<evidence type="ECO:0000313" key="9">
    <source>
        <dbReference type="Proteomes" id="UP001642360"/>
    </source>
</evidence>
<evidence type="ECO:0000256" key="5">
    <source>
        <dbReference type="ARBA" id="ARBA00023242"/>
    </source>
</evidence>
<evidence type="ECO:0000256" key="6">
    <source>
        <dbReference type="ARBA" id="ARBA00024199"/>
    </source>
</evidence>
<dbReference type="InterPro" id="IPR044670">
    <property type="entry name" value="SOFL"/>
</dbReference>
<comment type="caution">
    <text evidence="8">The sequence shown here is derived from an EMBL/GenBank/DDBJ whole genome shotgun (WGS) entry which is preliminary data.</text>
</comment>
<evidence type="ECO:0000256" key="4">
    <source>
        <dbReference type="ARBA" id="ARBA00022864"/>
    </source>
</evidence>
<evidence type="ECO:0000256" key="7">
    <source>
        <dbReference type="SAM" id="MobiDB-lite"/>
    </source>
</evidence>
<keyword evidence="3" id="KW-0203">Cytokinin biosynthesis</keyword>
<protein>
    <submittedName>
        <fullName evidence="8">Uncharacterized protein</fullName>
    </submittedName>
</protein>
<feature type="compositionally biased region" description="Basic and acidic residues" evidence="7">
    <location>
        <begin position="74"/>
        <end position="126"/>
    </location>
</feature>
<feature type="region of interest" description="Disordered" evidence="7">
    <location>
        <begin position="1"/>
        <end position="155"/>
    </location>
</feature>
<evidence type="ECO:0000256" key="3">
    <source>
        <dbReference type="ARBA" id="ARBA00022712"/>
    </source>
</evidence>
<organism evidence="8 9">
    <name type="scientific">Ilex paraguariensis</name>
    <name type="common">yerba mate</name>
    <dbReference type="NCBI Taxonomy" id="185542"/>
    <lineage>
        <taxon>Eukaryota</taxon>
        <taxon>Viridiplantae</taxon>
        <taxon>Streptophyta</taxon>
        <taxon>Embryophyta</taxon>
        <taxon>Tracheophyta</taxon>
        <taxon>Spermatophyta</taxon>
        <taxon>Magnoliopsida</taxon>
        <taxon>eudicotyledons</taxon>
        <taxon>Gunneridae</taxon>
        <taxon>Pentapetalae</taxon>
        <taxon>asterids</taxon>
        <taxon>campanulids</taxon>
        <taxon>Aquifoliales</taxon>
        <taxon>Aquifoliaceae</taxon>
        <taxon>Ilex</taxon>
    </lineage>
</organism>
<comment type="subcellular location">
    <subcellularLocation>
        <location evidence="1">Cytoplasm</location>
    </subcellularLocation>
</comment>
<dbReference type="GO" id="GO:0009691">
    <property type="term" value="P:cytokinin biosynthetic process"/>
    <property type="evidence" value="ECO:0007669"/>
    <property type="project" value="UniProtKB-KW"/>
</dbReference>
<keyword evidence="5" id="KW-0539">Nucleus</keyword>
<dbReference type="GO" id="GO:0005737">
    <property type="term" value="C:cytoplasm"/>
    <property type="evidence" value="ECO:0007669"/>
    <property type="project" value="UniProtKB-SubCell"/>
</dbReference>
<dbReference type="Proteomes" id="UP001642360">
    <property type="component" value="Unassembled WGS sequence"/>
</dbReference>
<dbReference type="PANTHER" id="PTHR33347">
    <property type="entry name" value="OSJNBA0091C07.3 PROTEIN"/>
    <property type="match status" value="1"/>
</dbReference>
<feature type="compositionally biased region" description="Low complexity" evidence="7">
    <location>
        <begin position="63"/>
        <end position="73"/>
    </location>
</feature>
<evidence type="ECO:0000256" key="2">
    <source>
        <dbReference type="ARBA" id="ARBA00022490"/>
    </source>
</evidence>
<reference evidence="8 9" key="1">
    <citation type="submission" date="2024-02" db="EMBL/GenBank/DDBJ databases">
        <authorList>
            <person name="Vignale AGUSTIN F."/>
            <person name="Sosa J E."/>
            <person name="Modenutti C."/>
        </authorList>
    </citation>
    <scope>NUCLEOTIDE SEQUENCE [LARGE SCALE GENOMIC DNA]</scope>
</reference>
<dbReference type="GO" id="GO:0009736">
    <property type="term" value="P:cytokinin-activated signaling pathway"/>
    <property type="evidence" value="ECO:0007669"/>
    <property type="project" value="UniProtKB-KW"/>
</dbReference>
<dbReference type="PANTHER" id="PTHR33347:SF31">
    <property type="entry name" value="PROTEIN SOB FIVE-LIKE 1"/>
    <property type="match status" value="1"/>
</dbReference>
<gene>
    <name evidence="8" type="ORF">ILEXP_LOCUS15819</name>
</gene>
<evidence type="ECO:0000313" key="8">
    <source>
        <dbReference type="EMBL" id="CAK9147885.1"/>
    </source>
</evidence>
<keyword evidence="9" id="KW-1185">Reference proteome</keyword>
<dbReference type="EMBL" id="CAUOFW020001724">
    <property type="protein sequence ID" value="CAK9147885.1"/>
    <property type="molecule type" value="Genomic_DNA"/>
</dbReference>
<feature type="compositionally biased region" description="Acidic residues" evidence="7">
    <location>
        <begin position="40"/>
        <end position="62"/>
    </location>
</feature>
<proteinExistence type="inferred from homology"/>
<dbReference type="AlphaFoldDB" id="A0ABC8RWE8"/>
<keyword evidence="4" id="KW-0932">Cytokinin signaling pathway</keyword>
<comment type="similarity">
    <text evidence="6">Belongs to the SOFL plant protein family.</text>
</comment>
<accession>A0ABC8RWE8</accession>
<evidence type="ECO:0000256" key="1">
    <source>
        <dbReference type="ARBA" id="ARBA00004496"/>
    </source>
</evidence>